<evidence type="ECO:0000313" key="2">
    <source>
        <dbReference type="Proteomes" id="UP000596661"/>
    </source>
</evidence>
<accession>A0A803QRW5</accession>
<proteinExistence type="predicted"/>
<organism evidence="1 2">
    <name type="scientific">Cannabis sativa</name>
    <name type="common">Hemp</name>
    <name type="synonym">Marijuana</name>
    <dbReference type="NCBI Taxonomy" id="3483"/>
    <lineage>
        <taxon>Eukaryota</taxon>
        <taxon>Viridiplantae</taxon>
        <taxon>Streptophyta</taxon>
        <taxon>Embryophyta</taxon>
        <taxon>Tracheophyta</taxon>
        <taxon>Spermatophyta</taxon>
        <taxon>Magnoliopsida</taxon>
        <taxon>eudicotyledons</taxon>
        <taxon>Gunneridae</taxon>
        <taxon>Pentapetalae</taxon>
        <taxon>rosids</taxon>
        <taxon>fabids</taxon>
        <taxon>Rosales</taxon>
        <taxon>Cannabaceae</taxon>
        <taxon>Cannabis</taxon>
    </lineage>
</organism>
<dbReference type="EnsemblPlants" id="evm.model.ctgX2.30">
    <property type="protein sequence ID" value="cds.evm.model.ctgX2.30"/>
    <property type="gene ID" value="evm.TU.ctgX2.30"/>
</dbReference>
<dbReference type="Gramene" id="evm.model.ctgX2.30">
    <property type="protein sequence ID" value="cds.evm.model.ctgX2.30"/>
    <property type="gene ID" value="evm.TU.ctgX2.30"/>
</dbReference>
<keyword evidence="2" id="KW-1185">Reference proteome</keyword>
<evidence type="ECO:0000313" key="1">
    <source>
        <dbReference type="EnsemblPlants" id="cds.evm.model.ctgX2.30"/>
    </source>
</evidence>
<protein>
    <submittedName>
        <fullName evidence="1">Uncharacterized protein</fullName>
    </submittedName>
</protein>
<name>A0A803QRW5_CANSA</name>
<dbReference type="AlphaFoldDB" id="A0A803QRW5"/>
<dbReference type="Proteomes" id="UP000596661">
    <property type="component" value="Unassembled WGS sequence"/>
</dbReference>
<sequence length="161" mass="17133">SGSYRDPYQRSKCVFGIGSQLESGPGSQIPFCDTVDNGAHLGPGSARVGSASGLGLGRPSLKFQLHLEVRFACGLSLGSDLGPGSSFMPLVQTWPHFRLLYMIVWPQLQPQLGSQARVQSRAGSQIRMTLTTVLSASSLTSKPNPCPYVVPFSVSDHESGP</sequence>
<reference evidence="1" key="1">
    <citation type="submission" date="2021-03" db="UniProtKB">
        <authorList>
            <consortium name="EnsemblPlants"/>
        </authorList>
    </citation>
    <scope>IDENTIFICATION</scope>
</reference>